<sequence>MSRMDVYERLPEGMKEYLSNYGWHFSKKMCEFAVSNMRDRNGAKISTYTKEKLDALLKQFNIELKKDKGYDAVYVCNMAIADYFGSSIPNQQYLAMFVRDYIDDEDAPEGKTFSRYYADTIGSDTPIIWEDML</sequence>
<reference evidence="2" key="1">
    <citation type="journal article" date="2021" name="Proc. Natl. Acad. Sci. U.S.A.">
        <title>A Catalog of Tens of Thousands of Viruses from Human Metagenomes Reveals Hidden Associations with Chronic Diseases.</title>
        <authorList>
            <person name="Tisza M.J."/>
            <person name="Buck C.B."/>
        </authorList>
    </citation>
    <scope>NUCLEOTIDE SEQUENCE</scope>
    <source>
        <strain evidence="2">CtlwB1</strain>
    </source>
</reference>
<accession>A0A8S5NDU8</accession>
<feature type="domain" description="DUF7841" evidence="1">
    <location>
        <begin position="11"/>
        <end position="132"/>
    </location>
</feature>
<evidence type="ECO:0000259" key="1">
    <source>
        <dbReference type="Pfam" id="PF25223"/>
    </source>
</evidence>
<dbReference type="Pfam" id="PF25223">
    <property type="entry name" value="DUF7841"/>
    <property type="match status" value="1"/>
</dbReference>
<proteinExistence type="predicted"/>
<organism evidence="2">
    <name type="scientific">Siphoviridae sp. ctlwB1</name>
    <dbReference type="NCBI Taxonomy" id="2826449"/>
    <lineage>
        <taxon>Viruses</taxon>
        <taxon>Duplodnaviria</taxon>
        <taxon>Heunggongvirae</taxon>
        <taxon>Uroviricota</taxon>
        <taxon>Caudoviricetes</taxon>
    </lineage>
</organism>
<name>A0A8S5NDU8_9CAUD</name>
<evidence type="ECO:0000313" key="2">
    <source>
        <dbReference type="EMBL" id="DAD92400.1"/>
    </source>
</evidence>
<dbReference type="InterPro" id="IPR057163">
    <property type="entry name" value="DUF7841"/>
</dbReference>
<protein>
    <recommendedName>
        <fullName evidence="1">DUF7841 domain-containing protein</fullName>
    </recommendedName>
</protein>
<dbReference type="EMBL" id="BK015134">
    <property type="protein sequence ID" value="DAD92400.1"/>
    <property type="molecule type" value="Genomic_DNA"/>
</dbReference>